<keyword evidence="2" id="KW-1185">Reference proteome</keyword>
<accession>A0ABD3GAY2</accession>
<dbReference type="AlphaFoldDB" id="A0ABD3GAY2"/>
<protein>
    <recommendedName>
        <fullName evidence="3">Reverse transcriptase</fullName>
    </recommendedName>
</protein>
<dbReference type="Proteomes" id="UP001633002">
    <property type="component" value="Unassembled WGS sequence"/>
</dbReference>
<organism evidence="1 2">
    <name type="scientific">Riccia sorocarpa</name>
    <dbReference type="NCBI Taxonomy" id="122646"/>
    <lineage>
        <taxon>Eukaryota</taxon>
        <taxon>Viridiplantae</taxon>
        <taxon>Streptophyta</taxon>
        <taxon>Embryophyta</taxon>
        <taxon>Marchantiophyta</taxon>
        <taxon>Marchantiopsida</taxon>
        <taxon>Marchantiidae</taxon>
        <taxon>Marchantiales</taxon>
        <taxon>Ricciaceae</taxon>
        <taxon>Riccia</taxon>
    </lineage>
</organism>
<evidence type="ECO:0008006" key="3">
    <source>
        <dbReference type="Google" id="ProtNLM"/>
    </source>
</evidence>
<reference evidence="1 2" key="1">
    <citation type="submission" date="2024-09" db="EMBL/GenBank/DDBJ databases">
        <title>Chromosome-scale assembly of Riccia sorocarpa.</title>
        <authorList>
            <person name="Paukszto L."/>
        </authorList>
    </citation>
    <scope>NUCLEOTIDE SEQUENCE [LARGE SCALE GENOMIC DNA]</scope>
    <source>
        <strain evidence="1">LP-2024</strain>
        <tissue evidence="1">Aerial parts of the thallus</tissue>
    </source>
</reference>
<sequence length="268" mass="31554">MDYRMLMKAEVLARAKEVWQEHPRWTKDKRKRWALALGRIRKLLMEVRDEERRREEEGGVLEERVEIARRRAQYDQSDEARELFEQAITSLRQKEHEEAERCEIVGAGRRFKYLGVSTSSPIDEKTITEEIVQKLMRKLKHWSNRLLSWPAKTVLLKHVLAATPLYLLMSVGLCRDGLEELERLCRNFLWGWNEEGNPKTSLIAWERIAQEKGKGGLGWTSFKNMADALNVRLVGRILEGGNTEWIQLARSFILRTLRKGSYQREHIQ</sequence>
<dbReference type="PANTHER" id="PTHR33116:SF78">
    <property type="entry name" value="OS12G0587133 PROTEIN"/>
    <property type="match status" value="1"/>
</dbReference>
<proteinExistence type="predicted"/>
<evidence type="ECO:0000313" key="2">
    <source>
        <dbReference type="Proteomes" id="UP001633002"/>
    </source>
</evidence>
<dbReference type="EMBL" id="JBJQOH010000008">
    <property type="protein sequence ID" value="KAL3675831.1"/>
    <property type="molecule type" value="Genomic_DNA"/>
</dbReference>
<comment type="caution">
    <text evidence="1">The sequence shown here is derived from an EMBL/GenBank/DDBJ whole genome shotgun (WGS) entry which is preliminary data.</text>
</comment>
<name>A0ABD3GAY2_9MARC</name>
<dbReference type="PANTHER" id="PTHR33116">
    <property type="entry name" value="REVERSE TRANSCRIPTASE ZINC-BINDING DOMAIN-CONTAINING PROTEIN-RELATED-RELATED"/>
    <property type="match status" value="1"/>
</dbReference>
<evidence type="ECO:0000313" key="1">
    <source>
        <dbReference type="EMBL" id="KAL3675831.1"/>
    </source>
</evidence>
<gene>
    <name evidence="1" type="ORF">R1sor_025779</name>
</gene>